<dbReference type="EMBL" id="JAUOPB010000013">
    <property type="protein sequence ID" value="MDO6424224.1"/>
    <property type="molecule type" value="Genomic_DNA"/>
</dbReference>
<dbReference type="RefSeq" id="WP_216062726.1">
    <property type="nucleotide sequence ID" value="NZ_CP123764.1"/>
</dbReference>
<comment type="caution">
    <text evidence="1">The sequence shown here is derived from an EMBL/GenBank/DDBJ whole genome shotgun (WGS) entry which is preliminary data.</text>
</comment>
<dbReference type="AlphaFoldDB" id="A0AAW7X9W8"/>
<gene>
    <name evidence="1" type="ORF">Q4521_17195</name>
</gene>
<dbReference type="Proteomes" id="UP001169760">
    <property type="component" value="Unassembled WGS sequence"/>
</dbReference>
<evidence type="ECO:0000313" key="1">
    <source>
        <dbReference type="EMBL" id="MDO6424224.1"/>
    </source>
</evidence>
<sequence length="76" mass="9106">MKLSEALTKGKEKYWVNANIRKNPSSTTQWFVMLADKYQRPHMLVDDQENPIVHHDLNYFSDLLKKIHVREFTVFL</sequence>
<reference evidence="1" key="1">
    <citation type="submission" date="2023-07" db="EMBL/GenBank/DDBJ databases">
        <title>Genome content predicts the carbon catabolic preferences of heterotrophic bacteria.</title>
        <authorList>
            <person name="Gralka M."/>
        </authorList>
    </citation>
    <scope>NUCLEOTIDE SEQUENCE</scope>
    <source>
        <strain evidence="1">I3M17_2</strain>
    </source>
</reference>
<evidence type="ECO:0000313" key="2">
    <source>
        <dbReference type="Proteomes" id="UP001169760"/>
    </source>
</evidence>
<protein>
    <submittedName>
        <fullName evidence="1">Uncharacterized protein</fullName>
    </submittedName>
</protein>
<accession>A0AAW7X9W8</accession>
<organism evidence="1 2">
    <name type="scientific">Saccharophagus degradans</name>
    <dbReference type="NCBI Taxonomy" id="86304"/>
    <lineage>
        <taxon>Bacteria</taxon>
        <taxon>Pseudomonadati</taxon>
        <taxon>Pseudomonadota</taxon>
        <taxon>Gammaproteobacteria</taxon>
        <taxon>Cellvibrionales</taxon>
        <taxon>Cellvibrionaceae</taxon>
        <taxon>Saccharophagus</taxon>
    </lineage>
</organism>
<name>A0AAW7X9W8_9GAMM</name>
<proteinExistence type="predicted"/>